<dbReference type="Proteomes" id="UP000663866">
    <property type="component" value="Unassembled WGS sequence"/>
</dbReference>
<evidence type="ECO:0000313" key="3">
    <source>
        <dbReference type="EMBL" id="CAF4248283.1"/>
    </source>
</evidence>
<comment type="caution">
    <text evidence="3">The sequence shown here is derived from an EMBL/GenBank/DDBJ whole genome shotgun (WGS) entry which is preliminary data.</text>
</comment>
<organism evidence="3 4">
    <name type="scientific">Rotaria magnacalcarata</name>
    <dbReference type="NCBI Taxonomy" id="392030"/>
    <lineage>
        <taxon>Eukaryota</taxon>
        <taxon>Metazoa</taxon>
        <taxon>Spiralia</taxon>
        <taxon>Gnathifera</taxon>
        <taxon>Rotifera</taxon>
        <taxon>Eurotatoria</taxon>
        <taxon>Bdelloidea</taxon>
        <taxon>Philodinida</taxon>
        <taxon>Philodinidae</taxon>
        <taxon>Rotaria</taxon>
    </lineage>
</organism>
<protein>
    <submittedName>
        <fullName evidence="3">Uncharacterized protein</fullName>
    </submittedName>
</protein>
<reference evidence="3" key="1">
    <citation type="submission" date="2021-02" db="EMBL/GenBank/DDBJ databases">
        <authorList>
            <person name="Nowell W R."/>
        </authorList>
    </citation>
    <scope>NUCLEOTIDE SEQUENCE</scope>
</reference>
<keyword evidence="4" id="KW-1185">Reference proteome</keyword>
<accession>A0A820EJX2</accession>
<evidence type="ECO:0000313" key="2">
    <source>
        <dbReference type="EMBL" id="CAF4077247.1"/>
    </source>
</evidence>
<evidence type="ECO:0000313" key="1">
    <source>
        <dbReference type="EMBL" id="CAF2150890.1"/>
    </source>
</evidence>
<name>A0A820EJX2_9BILA</name>
<dbReference type="AlphaFoldDB" id="A0A820EJX2"/>
<sequence length="92" mass="10762">MFVVKLQRNDFDLLQPPAPIKCSIAEFDRKQDEIQRQSVVESTLKASCLKYIYLHMPAIPQPRYDHIEPINSWDETRDAPVPVLYWSTGLLF</sequence>
<proteinExistence type="predicted"/>
<dbReference type="EMBL" id="CAJNRF010013674">
    <property type="protein sequence ID" value="CAF2150890.1"/>
    <property type="molecule type" value="Genomic_DNA"/>
</dbReference>
<dbReference type="EMBL" id="CAJOBF010003161">
    <property type="protein sequence ID" value="CAF4077247.1"/>
    <property type="molecule type" value="Genomic_DNA"/>
</dbReference>
<dbReference type="Proteomes" id="UP000663842">
    <property type="component" value="Unassembled WGS sequence"/>
</dbReference>
<dbReference type="Proteomes" id="UP000663856">
    <property type="component" value="Unassembled WGS sequence"/>
</dbReference>
<gene>
    <name evidence="3" type="ORF">OVN521_LOCUS28878</name>
    <name evidence="2" type="ORF">UXM345_LOCUS20827</name>
    <name evidence="1" type="ORF">WKI299_LOCUS30262</name>
</gene>
<evidence type="ECO:0000313" key="4">
    <source>
        <dbReference type="Proteomes" id="UP000663866"/>
    </source>
</evidence>
<dbReference type="EMBL" id="CAJOBG010008633">
    <property type="protein sequence ID" value="CAF4248283.1"/>
    <property type="molecule type" value="Genomic_DNA"/>
</dbReference>